<gene>
    <name evidence="1" type="ORF">DERYTH_LOCUS26732</name>
</gene>
<evidence type="ECO:0000313" key="1">
    <source>
        <dbReference type="EMBL" id="CAG8819112.1"/>
    </source>
</evidence>
<dbReference type="InterPro" id="IPR027417">
    <property type="entry name" value="P-loop_NTPase"/>
</dbReference>
<sequence>KFYPKNFLFFGDSGSGKTTIWENLAELLAKEKRYCTKAVDSNYIDEKRVFDDRNIRSPQKRISLYRRFLKYKDYTHGYMIQLLDRYQSGKVDYHISWLKPDKLGDLLDFINRRFNMKFVEGLDLEKAKTNIYNDDFENLYENDSIVYLKRKIDMNIVLGGVIGNVNLDNQNFSVYNRYWQLELLDSIVIPKILDSLNQKLREKIIQQFDLKVEISKKRTTEDLQIESSTKKIRIEIN</sequence>
<accession>A0A9N9KD55</accession>
<feature type="non-terminal residue" evidence="1">
    <location>
        <position position="1"/>
    </location>
</feature>
<proteinExistence type="predicted"/>
<comment type="caution">
    <text evidence="1">The sequence shown here is derived from an EMBL/GenBank/DDBJ whole genome shotgun (WGS) entry which is preliminary data.</text>
</comment>
<protein>
    <submittedName>
        <fullName evidence="1">19031_t:CDS:1</fullName>
    </submittedName>
</protein>
<keyword evidence="2" id="KW-1185">Reference proteome</keyword>
<organism evidence="1 2">
    <name type="scientific">Dentiscutata erythropus</name>
    <dbReference type="NCBI Taxonomy" id="1348616"/>
    <lineage>
        <taxon>Eukaryota</taxon>
        <taxon>Fungi</taxon>
        <taxon>Fungi incertae sedis</taxon>
        <taxon>Mucoromycota</taxon>
        <taxon>Glomeromycotina</taxon>
        <taxon>Glomeromycetes</taxon>
        <taxon>Diversisporales</taxon>
        <taxon>Gigasporaceae</taxon>
        <taxon>Dentiscutata</taxon>
    </lineage>
</organism>
<dbReference type="AlphaFoldDB" id="A0A9N9KD55"/>
<evidence type="ECO:0000313" key="2">
    <source>
        <dbReference type="Proteomes" id="UP000789405"/>
    </source>
</evidence>
<feature type="non-terminal residue" evidence="1">
    <location>
        <position position="237"/>
    </location>
</feature>
<name>A0A9N9KD55_9GLOM</name>
<dbReference type="Proteomes" id="UP000789405">
    <property type="component" value="Unassembled WGS sequence"/>
</dbReference>
<dbReference type="EMBL" id="CAJVPY010057476">
    <property type="protein sequence ID" value="CAG8819112.1"/>
    <property type="molecule type" value="Genomic_DNA"/>
</dbReference>
<reference evidence="1" key="1">
    <citation type="submission" date="2021-06" db="EMBL/GenBank/DDBJ databases">
        <authorList>
            <person name="Kallberg Y."/>
            <person name="Tangrot J."/>
            <person name="Rosling A."/>
        </authorList>
    </citation>
    <scope>NUCLEOTIDE SEQUENCE</scope>
    <source>
        <strain evidence="1">MA453B</strain>
    </source>
</reference>
<dbReference type="SUPFAM" id="SSF52540">
    <property type="entry name" value="P-loop containing nucleoside triphosphate hydrolases"/>
    <property type="match status" value="1"/>
</dbReference>
<dbReference type="OrthoDB" id="2446286at2759"/>